<dbReference type="EMBL" id="JABEZU010000001">
    <property type="protein sequence ID" value="NOV95664.1"/>
    <property type="molecule type" value="Genomic_DNA"/>
</dbReference>
<keyword evidence="2" id="KW-1185">Reference proteome</keyword>
<evidence type="ECO:0000313" key="1">
    <source>
        <dbReference type="EMBL" id="NOV95664.1"/>
    </source>
</evidence>
<accession>A0ABX1ZYX3</accession>
<dbReference type="Proteomes" id="UP000757540">
    <property type="component" value="Unassembled WGS sequence"/>
</dbReference>
<organism evidence="1 2">
    <name type="scientific">Isoptericola halotolerans</name>
    <dbReference type="NCBI Taxonomy" id="300560"/>
    <lineage>
        <taxon>Bacteria</taxon>
        <taxon>Bacillati</taxon>
        <taxon>Actinomycetota</taxon>
        <taxon>Actinomycetes</taxon>
        <taxon>Micrococcales</taxon>
        <taxon>Promicromonosporaceae</taxon>
        <taxon>Isoptericola</taxon>
    </lineage>
</organism>
<evidence type="ECO:0000313" key="2">
    <source>
        <dbReference type="Proteomes" id="UP000757540"/>
    </source>
</evidence>
<reference evidence="1 2" key="1">
    <citation type="submission" date="2020-05" db="EMBL/GenBank/DDBJ databases">
        <title>Genomic Encyclopedia of Type Strains, Phase III (KMG-III): the genomes of soil and plant-associated and newly described type strains.</title>
        <authorList>
            <person name="Whitman W."/>
        </authorList>
    </citation>
    <scope>NUCLEOTIDE SEQUENCE [LARGE SCALE GENOMIC DNA]</scope>
    <source>
        <strain evidence="1 2">KCTC 19046</strain>
    </source>
</reference>
<dbReference type="RefSeq" id="WP_171781939.1">
    <property type="nucleotide sequence ID" value="NZ_BAAAML010000002.1"/>
</dbReference>
<protein>
    <recommendedName>
        <fullName evidence="3">Uridine kinase</fullName>
    </recommendedName>
</protein>
<comment type="caution">
    <text evidence="1">The sequence shown here is derived from an EMBL/GenBank/DDBJ whole genome shotgun (WGS) entry which is preliminary data.</text>
</comment>
<sequence>MQVRPTTLDGVVDHVVDLVLARPGDRPVRLVVDGHPSTRPEVLADALAEPLRTAGRPVARVRARDFWRAASLRLERGRRDPDALLEDRVDVDALNREVLTSVVRRGRWLPALRDPRTDRSTRAAPVDAPPGTVVVLDGSLLLGLRLDVDLTVHLALQPATETRRTALDDAWTLVAYGRYRREVAPGRTADVVVRFDHPDRPALVIR</sequence>
<name>A0ABX1ZYX3_9MICO</name>
<evidence type="ECO:0008006" key="3">
    <source>
        <dbReference type="Google" id="ProtNLM"/>
    </source>
</evidence>
<dbReference type="InterPro" id="IPR027417">
    <property type="entry name" value="P-loop_NTPase"/>
</dbReference>
<dbReference type="Gene3D" id="3.40.50.300">
    <property type="entry name" value="P-loop containing nucleotide triphosphate hydrolases"/>
    <property type="match status" value="1"/>
</dbReference>
<proteinExistence type="predicted"/>
<gene>
    <name evidence="1" type="ORF">HDG69_000217</name>
</gene>